<dbReference type="GO" id="GO:0015833">
    <property type="term" value="P:peptide transport"/>
    <property type="evidence" value="ECO:0007669"/>
    <property type="project" value="TreeGrafter"/>
</dbReference>
<keyword evidence="3" id="KW-0732">Signal</keyword>
<dbReference type="PROSITE" id="PS51318">
    <property type="entry name" value="TAT"/>
    <property type="match status" value="1"/>
</dbReference>
<evidence type="ECO:0000256" key="1">
    <source>
        <dbReference type="ARBA" id="ARBA00005695"/>
    </source>
</evidence>
<dbReference type="PIRSF" id="PIRSF002741">
    <property type="entry name" value="MppA"/>
    <property type="match status" value="1"/>
</dbReference>
<protein>
    <submittedName>
        <fullName evidence="5">ABC transporter, substrate-binding protein (Cluster 5, nickel/peptides/opines)</fullName>
    </submittedName>
</protein>
<reference evidence="5" key="1">
    <citation type="submission" date="2020-02" db="EMBL/GenBank/DDBJ databases">
        <authorList>
            <person name="Meier V. D."/>
        </authorList>
    </citation>
    <scope>NUCLEOTIDE SEQUENCE</scope>
    <source>
        <strain evidence="5">AVDCRST_MAG19</strain>
    </source>
</reference>
<evidence type="ECO:0000256" key="2">
    <source>
        <dbReference type="ARBA" id="ARBA00022448"/>
    </source>
</evidence>
<evidence type="ECO:0000259" key="4">
    <source>
        <dbReference type="Pfam" id="PF00496"/>
    </source>
</evidence>
<gene>
    <name evidence="5" type="ORF">AVDCRST_MAG19-4627</name>
</gene>
<dbReference type="Gene3D" id="3.40.190.10">
    <property type="entry name" value="Periplasmic binding protein-like II"/>
    <property type="match status" value="1"/>
</dbReference>
<evidence type="ECO:0000256" key="3">
    <source>
        <dbReference type="ARBA" id="ARBA00022729"/>
    </source>
</evidence>
<dbReference type="PANTHER" id="PTHR30290:SF9">
    <property type="entry name" value="OLIGOPEPTIDE-BINDING PROTEIN APPA"/>
    <property type="match status" value="1"/>
</dbReference>
<dbReference type="GO" id="GO:0043190">
    <property type="term" value="C:ATP-binding cassette (ABC) transporter complex"/>
    <property type="evidence" value="ECO:0007669"/>
    <property type="project" value="InterPro"/>
</dbReference>
<evidence type="ECO:0000313" key="5">
    <source>
        <dbReference type="EMBL" id="CAA9585785.1"/>
    </source>
</evidence>
<accession>A0A6J4VX89</accession>
<dbReference type="CDD" id="cd00995">
    <property type="entry name" value="PBP2_NikA_DppA_OppA_like"/>
    <property type="match status" value="1"/>
</dbReference>
<dbReference type="InterPro" id="IPR039424">
    <property type="entry name" value="SBP_5"/>
</dbReference>
<proteinExistence type="inferred from homology"/>
<organism evidence="5">
    <name type="scientific">uncultured Thermomicrobiales bacterium</name>
    <dbReference type="NCBI Taxonomy" id="1645740"/>
    <lineage>
        <taxon>Bacteria</taxon>
        <taxon>Pseudomonadati</taxon>
        <taxon>Thermomicrobiota</taxon>
        <taxon>Thermomicrobia</taxon>
        <taxon>Thermomicrobiales</taxon>
        <taxon>environmental samples</taxon>
    </lineage>
</organism>
<dbReference type="InterPro" id="IPR030678">
    <property type="entry name" value="Peptide/Ni-bd"/>
</dbReference>
<dbReference type="GO" id="GO:0030288">
    <property type="term" value="C:outer membrane-bounded periplasmic space"/>
    <property type="evidence" value="ECO:0007669"/>
    <property type="project" value="UniProtKB-ARBA"/>
</dbReference>
<comment type="similarity">
    <text evidence="1">Belongs to the bacterial solute-binding protein 5 family.</text>
</comment>
<dbReference type="InterPro" id="IPR006311">
    <property type="entry name" value="TAT_signal"/>
</dbReference>
<sequence length="582" mass="63407">MTRRIPRERADLIVRQFRRYEAVYAEQGVDRRSFLRLIAGGAAARTVLPVLVAAGAVTARDAEAARAAVRGARAVAARPAAQEPARGGTILIGTLGEAQSINPLLTNETEGTWRAKMMFDQFVNLNLETLQPEPGLAREWTISDDGLTYTFTLQDGVTFSDGTPLTTADVEFTLRGLLTKEVASVYVTDFLGIAGAKEFNDGTAQTISGVEVIDPATIKLTLASPNAAFLSGLRWLRPLPKHLLEGKNLTDDPYFQAPIGAGPFKFVSWSTGQDFVAARNETYWQSGKPYLDGFTHRVTPDAQTIVIALQTGQLEGSEYALATQAEQLEGAGNLTVLVKPPGVDVNGWNFGQKTSELLRDARVRRAIAMAIDTGTFASDFLLGLGRPAVGPIPSGSWAYDETVAAIPYDPEGARALLEEVGAGGMSLRTTVNAGNQFREDWVTYTQQALGDIGVTVEPDIKEWTQVVKDGTEGTFEAICPTFAGVLVDPDELYSALHTGEQQNVSGYSNPEFDRLLEAGRAATELEERKRIYSEAQKILLQDVPVFYAWDRPFISVTTDGFTGYTNTILSFFDRLEEWQRTG</sequence>
<dbReference type="PANTHER" id="PTHR30290">
    <property type="entry name" value="PERIPLASMIC BINDING COMPONENT OF ABC TRANSPORTER"/>
    <property type="match status" value="1"/>
</dbReference>
<feature type="domain" description="Solute-binding protein family 5" evidence="4">
    <location>
        <begin position="131"/>
        <end position="499"/>
    </location>
</feature>
<keyword evidence="2" id="KW-0813">Transport</keyword>
<dbReference type="Gene3D" id="3.10.105.10">
    <property type="entry name" value="Dipeptide-binding Protein, Domain 3"/>
    <property type="match status" value="1"/>
</dbReference>
<dbReference type="EMBL" id="CADCWL010000254">
    <property type="protein sequence ID" value="CAA9585785.1"/>
    <property type="molecule type" value="Genomic_DNA"/>
</dbReference>
<dbReference type="AlphaFoldDB" id="A0A6J4VX89"/>
<dbReference type="InterPro" id="IPR000914">
    <property type="entry name" value="SBP_5_dom"/>
</dbReference>
<dbReference type="Pfam" id="PF00496">
    <property type="entry name" value="SBP_bac_5"/>
    <property type="match status" value="1"/>
</dbReference>
<dbReference type="GO" id="GO:1904680">
    <property type="term" value="F:peptide transmembrane transporter activity"/>
    <property type="evidence" value="ECO:0007669"/>
    <property type="project" value="TreeGrafter"/>
</dbReference>
<name>A0A6J4VX89_9BACT</name>
<dbReference type="SUPFAM" id="SSF53850">
    <property type="entry name" value="Periplasmic binding protein-like II"/>
    <property type="match status" value="1"/>
</dbReference>